<reference evidence="1 2" key="1">
    <citation type="submission" date="2018-08" db="EMBL/GenBank/DDBJ databases">
        <title>Bacillus jemisoniae sp. nov., Bacillus chryseoplanitiae sp. nov., Bacillus resnikiae sp. nov., and Bacillus frankliniae sp. nov., isolated from Viking spacecraft and associated surfaces.</title>
        <authorList>
            <person name="Seuylemezian A."/>
            <person name="Vaishampayan P."/>
        </authorList>
    </citation>
    <scope>NUCLEOTIDE SEQUENCE [LARGE SCALE GENOMIC DNA]</scope>
    <source>
        <strain evidence="1 2">JJ-247</strain>
    </source>
</reference>
<sequence>MDYNTRISRLEAAIRSLSSAQRVELSCLAPVSASSWNNSISQEAYDSLLSSLDRFLTDYNRQHSSTLRELRSQLIVVQNQKQAEYNGHYTNLRSLPAEERKMYLSRVTMDPSVRSMVSWMA</sequence>
<dbReference type="OrthoDB" id="2946795at2"/>
<keyword evidence="2" id="KW-1185">Reference proteome</keyword>
<dbReference type="RefSeq" id="WP_119112733.1">
    <property type="nucleotide sequence ID" value="NZ_CBCSEO010000002.1"/>
</dbReference>
<evidence type="ECO:0000313" key="2">
    <source>
        <dbReference type="Proteomes" id="UP000265816"/>
    </source>
</evidence>
<dbReference type="EMBL" id="QWVT01000015">
    <property type="protein sequence ID" value="RID85880.1"/>
    <property type="molecule type" value="Genomic_DNA"/>
</dbReference>
<dbReference type="AlphaFoldDB" id="A0A398BDQ8"/>
<name>A0A398BDQ8_9BACI</name>
<gene>
    <name evidence="1" type="ORF">D1970_10175</name>
</gene>
<protein>
    <submittedName>
        <fullName evidence="1">Uncharacterized protein</fullName>
    </submittedName>
</protein>
<comment type="caution">
    <text evidence="1">The sequence shown here is derived from an EMBL/GenBank/DDBJ whole genome shotgun (WGS) entry which is preliminary data.</text>
</comment>
<proteinExistence type="predicted"/>
<accession>A0A398BDQ8</accession>
<evidence type="ECO:0000313" key="1">
    <source>
        <dbReference type="EMBL" id="RID85880.1"/>
    </source>
</evidence>
<dbReference type="Proteomes" id="UP000265816">
    <property type="component" value="Unassembled WGS sequence"/>
</dbReference>
<organism evidence="1 2">
    <name type="scientific">Mesobacillus zeae</name>
    <dbReference type="NCBI Taxonomy" id="1917180"/>
    <lineage>
        <taxon>Bacteria</taxon>
        <taxon>Bacillati</taxon>
        <taxon>Bacillota</taxon>
        <taxon>Bacilli</taxon>
        <taxon>Bacillales</taxon>
        <taxon>Bacillaceae</taxon>
        <taxon>Mesobacillus</taxon>
    </lineage>
</organism>